<dbReference type="GO" id="GO:0000977">
    <property type="term" value="F:RNA polymerase II transcription regulatory region sequence-specific DNA binding"/>
    <property type="evidence" value="ECO:0007669"/>
    <property type="project" value="TreeGrafter"/>
</dbReference>
<protein>
    <submittedName>
        <fullName evidence="9">Homeodomain-like protein</fullName>
    </submittedName>
</protein>
<dbReference type="PANTHER" id="PTHR46123:SF4">
    <property type="entry name" value="MIX-TYPE HOMEOBOX GENE 1-RELATED"/>
    <property type="match status" value="1"/>
</dbReference>
<reference evidence="9 10" key="1">
    <citation type="journal article" date="2015" name="Genome Biol. Evol.">
        <title>Phylogenomic analyses indicate that early fungi evolved digesting cell walls of algal ancestors of land plants.</title>
        <authorList>
            <person name="Chang Y."/>
            <person name="Wang S."/>
            <person name="Sekimoto S."/>
            <person name="Aerts A.L."/>
            <person name="Choi C."/>
            <person name="Clum A."/>
            <person name="LaButti K.M."/>
            <person name="Lindquist E.A."/>
            <person name="Yee Ngan C."/>
            <person name="Ohm R.A."/>
            <person name="Salamov A.A."/>
            <person name="Grigoriev I.V."/>
            <person name="Spatafora J.W."/>
            <person name="Berbee M.L."/>
        </authorList>
    </citation>
    <scope>NUCLEOTIDE SEQUENCE [LARGE SCALE GENOMIC DNA]</scope>
    <source>
        <strain evidence="9 10">NRRL 28638</strain>
    </source>
</reference>
<evidence type="ECO:0000313" key="9">
    <source>
        <dbReference type="EMBL" id="KXN66410.1"/>
    </source>
</evidence>
<feature type="region of interest" description="Disordered" evidence="7">
    <location>
        <begin position="1"/>
        <end position="24"/>
    </location>
</feature>
<keyword evidence="10" id="KW-1185">Reference proteome</keyword>
<dbReference type="SMART" id="SM00389">
    <property type="entry name" value="HOX"/>
    <property type="match status" value="1"/>
</dbReference>
<dbReference type="PANTHER" id="PTHR46123">
    <property type="entry name" value="MIX-TYPE HOMEOBOX GENE 1-RELATED"/>
    <property type="match status" value="1"/>
</dbReference>
<dbReference type="InterPro" id="IPR017970">
    <property type="entry name" value="Homeobox_CS"/>
</dbReference>
<evidence type="ECO:0000259" key="8">
    <source>
        <dbReference type="PROSITE" id="PS50071"/>
    </source>
</evidence>
<feature type="compositionally biased region" description="Low complexity" evidence="7">
    <location>
        <begin position="88"/>
        <end position="104"/>
    </location>
</feature>
<evidence type="ECO:0000256" key="1">
    <source>
        <dbReference type="ARBA" id="ARBA00004123"/>
    </source>
</evidence>
<evidence type="ECO:0000256" key="2">
    <source>
        <dbReference type="ARBA" id="ARBA00023125"/>
    </source>
</evidence>
<proteinExistence type="predicted"/>
<dbReference type="OrthoDB" id="6159439at2759"/>
<sequence>MNLLNHDYYHHQTQSNTNNKFESPEDYKLPPMGIPSNWASTNQLADCKLPPIMPYSQTTRSQTLPSLKQLHIFSLTDSYSVPASNLTSPVDSNFASSSSSPQSPTRTLRPYEPTYSHDDLRANSPDYTQKARPNMSKRTSISKQQTSILNEYYLVNHYPNQEEKLKLSRMLNLSERTIQIWFQNRRQNRRTRFNPRP</sequence>
<feature type="domain" description="Homeobox" evidence="8">
    <location>
        <begin position="132"/>
        <end position="192"/>
    </location>
</feature>
<dbReference type="Gene3D" id="1.10.10.60">
    <property type="entry name" value="Homeodomain-like"/>
    <property type="match status" value="1"/>
</dbReference>
<dbReference type="CDD" id="cd00086">
    <property type="entry name" value="homeodomain"/>
    <property type="match status" value="1"/>
</dbReference>
<evidence type="ECO:0000256" key="3">
    <source>
        <dbReference type="ARBA" id="ARBA00023155"/>
    </source>
</evidence>
<dbReference type="PROSITE" id="PS50071">
    <property type="entry name" value="HOMEOBOX_2"/>
    <property type="match status" value="1"/>
</dbReference>
<evidence type="ECO:0000256" key="6">
    <source>
        <dbReference type="RuleBase" id="RU000682"/>
    </source>
</evidence>
<evidence type="ECO:0000256" key="7">
    <source>
        <dbReference type="SAM" id="MobiDB-lite"/>
    </source>
</evidence>
<dbReference type="PROSITE" id="PS00027">
    <property type="entry name" value="HOMEOBOX_1"/>
    <property type="match status" value="1"/>
</dbReference>
<comment type="subcellular location">
    <subcellularLocation>
        <location evidence="1 5 6">Nucleus</location>
    </subcellularLocation>
</comment>
<feature type="compositionally biased region" description="Polar residues" evidence="7">
    <location>
        <begin position="11"/>
        <end position="21"/>
    </location>
</feature>
<dbReference type="GO" id="GO:0000981">
    <property type="term" value="F:DNA-binding transcription factor activity, RNA polymerase II-specific"/>
    <property type="evidence" value="ECO:0007669"/>
    <property type="project" value="InterPro"/>
</dbReference>
<dbReference type="SUPFAM" id="SSF46689">
    <property type="entry name" value="Homeodomain-like"/>
    <property type="match status" value="1"/>
</dbReference>
<dbReference type="AlphaFoldDB" id="A0A137NUF4"/>
<dbReference type="InterPro" id="IPR001356">
    <property type="entry name" value="HD"/>
</dbReference>
<organism evidence="9 10">
    <name type="scientific">Conidiobolus coronatus (strain ATCC 28846 / CBS 209.66 / NRRL 28638)</name>
    <name type="common">Delacroixia coronata</name>
    <dbReference type="NCBI Taxonomy" id="796925"/>
    <lineage>
        <taxon>Eukaryota</taxon>
        <taxon>Fungi</taxon>
        <taxon>Fungi incertae sedis</taxon>
        <taxon>Zoopagomycota</taxon>
        <taxon>Entomophthoromycotina</taxon>
        <taxon>Entomophthoromycetes</taxon>
        <taxon>Entomophthorales</taxon>
        <taxon>Ancylistaceae</taxon>
        <taxon>Conidiobolus</taxon>
    </lineage>
</organism>
<dbReference type="InterPro" id="IPR009057">
    <property type="entry name" value="Homeodomain-like_sf"/>
</dbReference>
<dbReference type="GO" id="GO:0005634">
    <property type="term" value="C:nucleus"/>
    <property type="evidence" value="ECO:0007669"/>
    <property type="project" value="UniProtKB-SubCell"/>
</dbReference>
<evidence type="ECO:0000256" key="4">
    <source>
        <dbReference type="ARBA" id="ARBA00023242"/>
    </source>
</evidence>
<feature type="DNA-binding region" description="Homeobox" evidence="5">
    <location>
        <begin position="134"/>
        <end position="193"/>
    </location>
</feature>
<keyword evidence="2 5" id="KW-0238">DNA-binding</keyword>
<name>A0A137NUF4_CONC2</name>
<dbReference type="EMBL" id="KQ964729">
    <property type="protein sequence ID" value="KXN66410.1"/>
    <property type="molecule type" value="Genomic_DNA"/>
</dbReference>
<keyword evidence="4 5" id="KW-0539">Nucleus</keyword>
<evidence type="ECO:0000256" key="5">
    <source>
        <dbReference type="PROSITE-ProRule" id="PRU00108"/>
    </source>
</evidence>
<dbReference type="InterPro" id="IPR051306">
    <property type="entry name" value="Homeobox_regulator"/>
</dbReference>
<gene>
    <name evidence="9" type="ORF">CONCODRAFT_80493</name>
</gene>
<keyword evidence="3 5" id="KW-0371">Homeobox</keyword>
<dbReference type="Pfam" id="PF00046">
    <property type="entry name" value="Homeodomain"/>
    <property type="match status" value="1"/>
</dbReference>
<accession>A0A137NUF4</accession>
<feature type="region of interest" description="Disordered" evidence="7">
    <location>
        <begin position="88"/>
        <end position="142"/>
    </location>
</feature>
<evidence type="ECO:0000313" key="10">
    <source>
        <dbReference type="Proteomes" id="UP000070444"/>
    </source>
</evidence>
<dbReference type="Proteomes" id="UP000070444">
    <property type="component" value="Unassembled WGS sequence"/>
</dbReference>
<dbReference type="STRING" id="796925.A0A137NUF4"/>